<sequence length="260" mass="28731">MSSIEVAVDSKVSSRCSDLSDSNGSWEPATQITLDAASSSDGDEEFPFLLEPLHNASCPITVSSQLESLESLQLTVGQSILLSSQTDQSRYVRLFFQQGIARLSGSFGDHFPDITLAFCGDSESSWLRLPDGSNFLLEALTNSSIGLHYADNCPKEQDLLWDWLFDFHLVRHPVGAEARLVALLKLLIGRFGIRRSEGYELPFPLGHARMAELIGATRSTVTRQITLFRNKNDLQLIEPNGTFLLSARLIESAPAMDIRL</sequence>
<gene>
    <name evidence="2" type="ordered locus">P9303_17661</name>
</gene>
<dbReference type="GO" id="GO:0003677">
    <property type="term" value="F:DNA binding"/>
    <property type="evidence" value="ECO:0007669"/>
    <property type="project" value="InterPro"/>
</dbReference>
<evidence type="ECO:0000313" key="3">
    <source>
        <dbReference type="Proteomes" id="UP000002274"/>
    </source>
</evidence>
<dbReference type="PROSITE" id="PS00042">
    <property type="entry name" value="HTH_CRP_1"/>
    <property type="match status" value="1"/>
</dbReference>
<dbReference type="HOGENOM" id="CLU_1069038_0_0_3"/>
<dbReference type="BioCyc" id="PMAR59922:G1G80-1533-MONOMER"/>
<dbReference type="Gene3D" id="1.10.10.10">
    <property type="entry name" value="Winged helix-like DNA-binding domain superfamily/Winged helix DNA-binding domain"/>
    <property type="match status" value="1"/>
</dbReference>
<name>A2CAJ8_PROM3</name>
<dbReference type="KEGG" id="pmf:P9303_17661"/>
<accession>A2CAJ8</accession>
<protein>
    <submittedName>
        <fullName evidence="2">Bacterial regulatory proteins, Crp family protein</fullName>
    </submittedName>
</protein>
<dbReference type="InterPro" id="IPR018335">
    <property type="entry name" value="Tscrpt_reg_HTH_Crp-type_CS"/>
</dbReference>
<dbReference type="PROSITE" id="PS51063">
    <property type="entry name" value="HTH_CRP_2"/>
    <property type="match status" value="1"/>
</dbReference>
<dbReference type="RefSeq" id="WP_011826395.1">
    <property type="nucleotide sequence ID" value="NC_008820.1"/>
</dbReference>
<dbReference type="GO" id="GO:0003700">
    <property type="term" value="F:DNA-binding transcription factor activity"/>
    <property type="evidence" value="ECO:0007669"/>
    <property type="project" value="InterPro"/>
</dbReference>
<dbReference type="Proteomes" id="UP000002274">
    <property type="component" value="Chromosome"/>
</dbReference>
<dbReference type="InterPro" id="IPR012318">
    <property type="entry name" value="HTH_CRP"/>
</dbReference>
<dbReference type="InterPro" id="IPR036390">
    <property type="entry name" value="WH_DNA-bd_sf"/>
</dbReference>
<proteinExistence type="predicted"/>
<dbReference type="Pfam" id="PF13545">
    <property type="entry name" value="HTH_Crp_2"/>
    <property type="match status" value="1"/>
</dbReference>
<evidence type="ECO:0000313" key="2">
    <source>
        <dbReference type="EMBL" id="ABM78508.1"/>
    </source>
</evidence>
<reference evidence="2 3" key="1">
    <citation type="journal article" date="2007" name="PLoS Genet.">
        <title>Patterns and implications of gene gain and loss in the evolution of Prochlorococcus.</title>
        <authorList>
            <person name="Kettler G.C."/>
            <person name="Martiny A.C."/>
            <person name="Huang K."/>
            <person name="Zucker J."/>
            <person name="Coleman M.L."/>
            <person name="Rodrigue S."/>
            <person name="Chen F."/>
            <person name="Lapidus A."/>
            <person name="Ferriera S."/>
            <person name="Johnson J."/>
            <person name="Steglich C."/>
            <person name="Church G.M."/>
            <person name="Richardson P."/>
            <person name="Chisholm S.W."/>
        </authorList>
    </citation>
    <scope>NUCLEOTIDE SEQUENCE [LARGE SCALE GENOMIC DNA]</scope>
    <source>
        <strain evidence="2 3">MIT 9303</strain>
    </source>
</reference>
<organism evidence="2 3">
    <name type="scientific">Prochlorococcus marinus (strain MIT 9303)</name>
    <dbReference type="NCBI Taxonomy" id="59922"/>
    <lineage>
        <taxon>Bacteria</taxon>
        <taxon>Bacillati</taxon>
        <taxon>Cyanobacteriota</taxon>
        <taxon>Cyanophyceae</taxon>
        <taxon>Synechococcales</taxon>
        <taxon>Prochlorococcaceae</taxon>
        <taxon>Prochlorococcus</taxon>
    </lineage>
</organism>
<feature type="domain" description="HTH crp-type" evidence="1">
    <location>
        <begin position="174"/>
        <end position="248"/>
    </location>
</feature>
<dbReference type="EMBL" id="CP000554">
    <property type="protein sequence ID" value="ABM78508.1"/>
    <property type="molecule type" value="Genomic_DNA"/>
</dbReference>
<dbReference type="STRING" id="59922.P9303_17661"/>
<dbReference type="InterPro" id="IPR036388">
    <property type="entry name" value="WH-like_DNA-bd_sf"/>
</dbReference>
<dbReference type="AlphaFoldDB" id="A2CAJ8"/>
<dbReference type="SUPFAM" id="SSF46785">
    <property type="entry name" value="Winged helix' DNA-binding domain"/>
    <property type="match status" value="1"/>
</dbReference>
<evidence type="ECO:0000259" key="1">
    <source>
        <dbReference type="PROSITE" id="PS51063"/>
    </source>
</evidence>